<dbReference type="EMBL" id="CP107567">
    <property type="protein sequence ID" value="UYQ62376.1"/>
    <property type="molecule type" value="Genomic_DNA"/>
</dbReference>
<accession>A0ABY6I6A2</accession>
<feature type="compositionally biased region" description="Low complexity" evidence="1">
    <location>
        <begin position="240"/>
        <end position="264"/>
    </location>
</feature>
<gene>
    <name evidence="2" type="ORF">OGH68_13385</name>
</gene>
<feature type="region of interest" description="Disordered" evidence="1">
    <location>
        <begin position="237"/>
        <end position="474"/>
    </location>
</feature>
<keyword evidence="3" id="KW-1185">Reference proteome</keyword>
<evidence type="ECO:0000256" key="1">
    <source>
        <dbReference type="SAM" id="MobiDB-lite"/>
    </source>
</evidence>
<evidence type="ECO:0008006" key="4">
    <source>
        <dbReference type="Google" id="ProtNLM"/>
    </source>
</evidence>
<dbReference type="RefSeq" id="WP_264243780.1">
    <property type="nucleotide sequence ID" value="NZ_CP107567.1"/>
</dbReference>
<name>A0ABY6I6A2_STRPE</name>
<evidence type="ECO:0000313" key="2">
    <source>
        <dbReference type="EMBL" id="UYQ62376.1"/>
    </source>
</evidence>
<organism evidence="2 3">
    <name type="scientific">Streptomyces peucetius</name>
    <dbReference type="NCBI Taxonomy" id="1950"/>
    <lineage>
        <taxon>Bacteria</taxon>
        <taxon>Bacillati</taxon>
        <taxon>Actinomycetota</taxon>
        <taxon>Actinomycetes</taxon>
        <taxon>Kitasatosporales</taxon>
        <taxon>Streptomycetaceae</taxon>
        <taxon>Streptomyces</taxon>
    </lineage>
</organism>
<feature type="compositionally biased region" description="Gly residues" evidence="1">
    <location>
        <begin position="389"/>
        <end position="399"/>
    </location>
</feature>
<evidence type="ECO:0000313" key="3">
    <source>
        <dbReference type="Proteomes" id="UP001163878"/>
    </source>
</evidence>
<feature type="compositionally biased region" description="Basic and acidic residues" evidence="1">
    <location>
        <begin position="444"/>
        <end position="453"/>
    </location>
</feature>
<feature type="compositionally biased region" description="Low complexity" evidence="1">
    <location>
        <begin position="272"/>
        <end position="282"/>
    </location>
</feature>
<feature type="region of interest" description="Disordered" evidence="1">
    <location>
        <begin position="173"/>
        <end position="215"/>
    </location>
</feature>
<feature type="compositionally biased region" description="Polar residues" evidence="1">
    <location>
        <begin position="434"/>
        <end position="443"/>
    </location>
</feature>
<proteinExistence type="predicted"/>
<dbReference type="Proteomes" id="UP001163878">
    <property type="component" value="Chromosome"/>
</dbReference>
<sequence>MVNDGGGGGGGRRTSFEDKSHEEMLAWLDQASSFHVQEAADRLSAAAGEIRSIAQLLKFRPERVKWEGEGFDAFVEWGASLASSTFRLADYSDEAAKWLGQSSGAIARAQAAIPRYTSKDQAQANLDAAKSHHNDPDASTVAAKAEATLAASQELKRLEAAAEMRKLAQAYDQSASQMDNLEVPTFRPPPAEFVPPDIDHGMGTQDVDRSGGGSAAEYGTGAGYAAPASVMGSAPAPATAAERVPGPEAPPAAVEPSMPPAAMEIDSISTLPPTQTAPQAQPTPGPVRLEGPTNPPVNLVPPVSGGGPVSPSAKQDGTGRIPGAPRGPVLPGQPTGVPGPGSGSARPPRDGIVGGRPVPPASGRSAGIPRGNVIGAESSGFARPPMAHGAGGAGGGLGSGQSRTPGGRPVQTGITGGRPSTQSGSGPARGGIAGTSSRPSSARENTEGERPDYLTEDDETWQQNSRRVVPPVID</sequence>
<protein>
    <recommendedName>
        <fullName evidence="4">Translation initiation factor IF-2</fullName>
    </recommendedName>
</protein>
<reference evidence="2" key="1">
    <citation type="submission" date="2022-10" db="EMBL/GenBank/DDBJ databases">
        <title>Cytochrome P450 Catalyzes Benzene Ring Formation in the Biosynthesis of Trialkyl-Substituted Aromatic Polyketides.</title>
        <authorList>
            <person name="Zhao E."/>
            <person name="Ge H."/>
        </authorList>
    </citation>
    <scope>NUCLEOTIDE SEQUENCE</scope>
    <source>
        <strain evidence="2">NA0869</strain>
    </source>
</reference>